<evidence type="ECO:0000313" key="1">
    <source>
        <dbReference type="EMBL" id="GAA1679313.1"/>
    </source>
</evidence>
<accession>A0ABN2GZ85</accession>
<organism evidence="1 2">
    <name type="scientific">Streptomyces yatensis</name>
    <dbReference type="NCBI Taxonomy" id="155177"/>
    <lineage>
        <taxon>Bacteria</taxon>
        <taxon>Bacillati</taxon>
        <taxon>Actinomycetota</taxon>
        <taxon>Actinomycetes</taxon>
        <taxon>Kitasatosporales</taxon>
        <taxon>Streptomycetaceae</taxon>
        <taxon>Streptomyces</taxon>
        <taxon>Streptomyces violaceusniger group</taxon>
    </lineage>
</organism>
<name>A0ABN2GZ85_9ACTN</name>
<proteinExistence type="predicted"/>
<dbReference type="EMBL" id="BAAALR010000026">
    <property type="protein sequence ID" value="GAA1679313.1"/>
    <property type="molecule type" value="Genomic_DNA"/>
</dbReference>
<reference evidence="1 2" key="1">
    <citation type="journal article" date="2019" name="Int. J. Syst. Evol. Microbiol.">
        <title>The Global Catalogue of Microorganisms (GCM) 10K type strain sequencing project: providing services to taxonomists for standard genome sequencing and annotation.</title>
        <authorList>
            <consortium name="The Broad Institute Genomics Platform"/>
            <consortium name="The Broad Institute Genome Sequencing Center for Infectious Disease"/>
            <person name="Wu L."/>
            <person name="Ma J."/>
        </authorList>
    </citation>
    <scope>NUCLEOTIDE SEQUENCE [LARGE SCALE GENOMIC DNA]</scope>
    <source>
        <strain evidence="1 2">JCM 13244</strain>
    </source>
</reference>
<gene>
    <name evidence="1" type="ORF">GCM10009680_18370</name>
</gene>
<comment type="caution">
    <text evidence="1">The sequence shown here is derived from an EMBL/GenBank/DDBJ whole genome shotgun (WGS) entry which is preliminary data.</text>
</comment>
<dbReference type="Proteomes" id="UP001499947">
    <property type="component" value="Unassembled WGS sequence"/>
</dbReference>
<sequence length="78" mass="8503">MRTAVVVGHDYCGFQQFATLPIGTVVTVTGPRGTFRHRVYAHYLNPGRGASAHGLYWGDLTLQSCVGPDTGFSYLSRI</sequence>
<keyword evidence="2" id="KW-1185">Reference proteome</keyword>
<dbReference type="RefSeq" id="WP_211125153.1">
    <property type="nucleotide sequence ID" value="NZ_BAAALR010000026.1"/>
</dbReference>
<evidence type="ECO:0000313" key="2">
    <source>
        <dbReference type="Proteomes" id="UP001499947"/>
    </source>
</evidence>
<protein>
    <submittedName>
        <fullName evidence="1">Uncharacterized protein</fullName>
    </submittedName>
</protein>